<feature type="domain" description="Heterokaryon incompatibility" evidence="1">
    <location>
        <begin position="1"/>
        <end position="97"/>
    </location>
</feature>
<evidence type="ECO:0000313" key="2">
    <source>
        <dbReference type="EMBL" id="KAF5873731.1"/>
    </source>
</evidence>
<dbReference type="InterPro" id="IPR010730">
    <property type="entry name" value="HET"/>
</dbReference>
<dbReference type="AlphaFoldDB" id="A0A8H6AU25"/>
<accession>A0A8H6AU25</accession>
<comment type="caution">
    <text evidence="2">The sequence shown here is derived from an EMBL/GenBank/DDBJ whole genome shotgun (WGS) entry which is preliminary data.</text>
</comment>
<evidence type="ECO:0000313" key="3">
    <source>
        <dbReference type="Proteomes" id="UP000531561"/>
    </source>
</evidence>
<reference evidence="2 3" key="1">
    <citation type="journal article" date="2020" name="Phytopathology">
        <title>A high-quality genome resource of Botrytis fragariae, a new and rapidly spreading fungal pathogen causing strawberry gray mold in the U.S.A.</title>
        <authorList>
            <person name="Wu Y."/>
            <person name="Saski C.A."/>
            <person name="Schnabel G."/>
            <person name="Xiao S."/>
            <person name="Hu M."/>
        </authorList>
    </citation>
    <scope>NUCLEOTIDE SEQUENCE [LARGE SCALE GENOMIC DNA]</scope>
    <source>
        <strain evidence="2 3">BVB16</strain>
    </source>
</reference>
<dbReference type="RefSeq" id="XP_037192677.1">
    <property type="nucleotide sequence ID" value="XM_037335582.1"/>
</dbReference>
<proteinExistence type="predicted"/>
<dbReference type="PANTHER" id="PTHR33112:SF10">
    <property type="entry name" value="TOL"/>
    <property type="match status" value="1"/>
</dbReference>
<dbReference type="PANTHER" id="PTHR33112">
    <property type="entry name" value="DOMAIN PROTEIN, PUTATIVE-RELATED"/>
    <property type="match status" value="1"/>
</dbReference>
<dbReference type="Pfam" id="PF06985">
    <property type="entry name" value="HET"/>
    <property type="match status" value="1"/>
</dbReference>
<evidence type="ECO:0000259" key="1">
    <source>
        <dbReference type="Pfam" id="PF06985"/>
    </source>
</evidence>
<dbReference type="OrthoDB" id="3486565at2759"/>
<sequence length="115" mass="12889">MANIYTNSYLNIAATAAKDSTAGCFNDREIKYFFGGVSISSFQIPHDGHGVSKVFVGPSFEPTHHRFTTSGKRRYNHPAASANDALPLLTRAWVYQERMLASRTLHLQPARFEVR</sequence>
<dbReference type="Proteomes" id="UP000531561">
    <property type="component" value="Unassembled WGS sequence"/>
</dbReference>
<dbReference type="GeneID" id="59259274"/>
<keyword evidence="3" id="KW-1185">Reference proteome</keyword>
<name>A0A8H6AU25_9HELO</name>
<protein>
    <submittedName>
        <fullName evidence="2">Putative het domain-containing protein</fullName>
    </submittedName>
</protein>
<dbReference type="EMBL" id="JABFCT010000008">
    <property type="protein sequence ID" value="KAF5873731.1"/>
    <property type="molecule type" value="Genomic_DNA"/>
</dbReference>
<gene>
    <name evidence="2" type="ORF">Bfra_005195</name>
</gene>
<organism evidence="2 3">
    <name type="scientific">Botrytis fragariae</name>
    <dbReference type="NCBI Taxonomy" id="1964551"/>
    <lineage>
        <taxon>Eukaryota</taxon>
        <taxon>Fungi</taxon>
        <taxon>Dikarya</taxon>
        <taxon>Ascomycota</taxon>
        <taxon>Pezizomycotina</taxon>
        <taxon>Leotiomycetes</taxon>
        <taxon>Helotiales</taxon>
        <taxon>Sclerotiniaceae</taxon>
        <taxon>Botrytis</taxon>
    </lineage>
</organism>